<accession>A0A8S4N5B9</accession>
<dbReference type="Proteomes" id="UP000749559">
    <property type="component" value="Unassembled WGS sequence"/>
</dbReference>
<dbReference type="Pfam" id="PF00335">
    <property type="entry name" value="Tetraspanin"/>
    <property type="match status" value="1"/>
</dbReference>
<dbReference type="InterPro" id="IPR000301">
    <property type="entry name" value="Tetraspanin_animals"/>
</dbReference>
<comment type="similarity">
    <text evidence="2 6">Belongs to the tetraspanin (TM4SF) family.</text>
</comment>
<evidence type="ECO:0000313" key="8">
    <source>
        <dbReference type="Proteomes" id="UP000749559"/>
    </source>
</evidence>
<dbReference type="EMBL" id="CAIIXF020000001">
    <property type="protein sequence ID" value="CAH1776153.1"/>
    <property type="molecule type" value="Genomic_DNA"/>
</dbReference>
<dbReference type="OrthoDB" id="6254918at2759"/>
<dbReference type="AlphaFoldDB" id="A0A8S4N5B9"/>
<proteinExistence type="inferred from homology"/>
<evidence type="ECO:0000256" key="5">
    <source>
        <dbReference type="ARBA" id="ARBA00023136"/>
    </source>
</evidence>
<keyword evidence="3 6" id="KW-0812">Transmembrane</keyword>
<comment type="caution">
    <text evidence="7">The sequence shown here is derived from an EMBL/GenBank/DDBJ whole genome shotgun (WGS) entry which is preliminary data.</text>
</comment>
<evidence type="ECO:0000256" key="1">
    <source>
        <dbReference type="ARBA" id="ARBA00004141"/>
    </source>
</evidence>
<keyword evidence="8" id="KW-1185">Reference proteome</keyword>
<dbReference type="SUPFAM" id="SSF48652">
    <property type="entry name" value="Tetraspanin"/>
    <property type="match status" value="1"/>
</dbReference>
<name>A0A8S4N5B9_OWEFU</name>
<feature type="transmembrane region" description="Helical" evidence="6">
    <location>
        <begin position="23"/>
        <end position="46"/>
    </location>
</feature>
<dbReference type="PANTHER" id="PTHR19282:SF534">
    <property type="entry name" value="TETRASPANIN FAMILY-RELATED"/>
    <property type="match status" value="1"/>
</dbReference>
<feature type="transmembrane region" description="Helical" evidence="6">
    <location>
        <begin position="53"/>
        <end position="77"/>
    </location>
</feature>
<comment type="caution">
    <text evidence="6">Lacks conserved residue(s) required for the propagation of feature annotation.</text>
</comment>
<protein>
    <recommendedName>
        <fullName evidence="6">Tetraspanin</fullName>
    </recommendedName>
</protein>
<evidence type="ECO:0000256" key="4">
    <source>
        <dbReference type="ARBA" id="ARBA00022989"/>
    </source>
</evidence>
<comment type="subcellular location">
    <subcellularLocation>
        <location evidence="1 6">Membrane</location>
        <topology evidence="1 6">Multi-pass membrane protein</topology>
    </subcellularLocation>
</comment>
<evidence type="ECO:0000256" key="3">
    <source>
        <dbReference type="ARBA" id="ARBA00022692"/>
    </source>
</evidence>
<sequence length="256" mass="28033">MLKGWGAGGELVDAVDPSLLETAAYVLIGAGSVVFIIAFLGCFGAMKEIRCFLLIYTIIIFLIFGAQVTCGVLAYLFRDQVKLEATTFLNNTIIQKYKGLDLQAVESGNYSKVVESIDPYSAGWDFSHIFFDCCGLYNHTDFSDYATVWNSSYTFTVSGYNINIETKVPVSCCKLKDKSNFPDNLGTDGFVNITGCLSEPTETNTHMTGCYSAVLDYVSQYSVYFIAAAATVAALEIIGMIAACCLWREIGKENDD</sequence>
<dbReference type="InterPro" id="IPR018499">
    <property type="entry name" value="Tetraspanin/Peripherin"/>
</dbReference>
<organism evidence="7 8">
    <name type="scientific">Owenia fusiformis</name>
    <name type="common">Polychaete worm</name>
    <dbReference type="NCBI Taxonomy" id="6347"/>
    <lineage>
        <taxon>Eukaryota</taxon>
        <taxon>Metazoa</taxon>
        <taxon>Spiralia</taxon>
        <taxon>Lophotrochozoa</taxon>
        <taxon>Annelida</taxon>
        <taxon>Polychaeta</taxon>
        <taxon>Sedentaria</taxon>
        <taxon>Canalipalpata</taxon>
        <taxon>Sabellida</taxon>
        <taxon>Oweniida</taxon>
        <taxon>Oweniidae</taxon>
        <taxon>Owenia</taxon>
    </lineage>
</organism>
<gene>
    <name evidence="7" type="ORF">OFUS_LOCUS3358</name>
</gene>
<dbReference type="GO" id="GO:0005886">
    <property type="term" value="C:plasma membrane"/>
    <property type="evidence" value="ECO:0007669"/>
    <property type="project" value="TreeGrafter"/>
</dbReference>
<keyword evidence="4 6" id="KW-1133">Transmembrane helix</keyword>
<feature type="transmembrane region" description="Helical" evidence="6">
    <location>
        <begin position="221"/>
        <end position="247"/>
    </location>
</feature>
<reference evidence="7" key="1">
    <citation type="submission" date="2022-03" db="EMBL/GenBank/DDBJ databases">
        <authorList>
            <person name="Martin C."/>
        </authorList>
    </citation>
    <scope>NUCLEOTIDE SEQUENCE</scope>
</reference>
<dbReference type="PANTHER" id="PTHR19282">
    <property type="entry name" value="TETRASPANIN"/>
    <property type="match status" value="1"/>
</dbReference>
<dbReference type="Gene3D" id="1.10.1450.10">
    <property type="entry name" value="Tetraspanin"/>
    <property type="match status" value="1"/>
</dbReference>
<evidence type="ECO:0000256" key="2">
    <source>
        <dbReference type="ARBA" id="ARBA00006840"/>
    </source>
</evidence>
<dbReference type="InterPro" id="IPR008952">
    <property type="entry name" value="Tetraspanin_EC2_sf"/>
</dbReference>
<evidence type="ECO:0000256" key="6">
    <source>
        <dbReference type="RuleBase" id="RU361218"/>
    </source>
</evidence>
<keyword evidence="5 6" id="KW-0472">Membrane</keyword>
<evidence type="ECO:0000313" key="7">
    <source>
        <dbReference type="EMBL" id="CAH1776153.1"/>
    </source>
</evidence>
<dbReference type="PRINTS" id="PR00259">
    <property type="entry name" value="TMFOUR"/>
</dbReference>
<dbReference type="PIRSF" id="PIRSF002419">
    <property type="entry name" value="Tetraspanin"/>
    <property type="match status" value="1"/>
</dbReference>